<dbReference type="Proteomes" id="UP000091914">
    <property type="component" value="Unassembled WGS sequence"/>
</dbReference>
<dbReference type="AlphaFoldDB" id="A0A1A0VAR0"/>
<proteinExistence type="predicted"/>
<organism evidence="1 2">
    <name type="scientific">Mycobacterium colombiense</name>
    <dbReference type="NCBI Taxonomy" id="339268"/>
    <lineage>
        <taxon>Bacteria</taxon>
        <taxon>Bacillati</taxon>
        <taxon>Actinomycetota</taxon>
        <taxon>Actinomycetes</taxon>
        <taxon>Mycobacteriales</taxon>
        <taxon>Mycobacteriaceae</taxon>
        <taxon>Mycobacterium</taxon>
        <taxon>Mycobacterium avium complex (MAC)</taxon>
    </lineage>
</organism>
<sequence>MLNHDYSSLWAHRAITFEQGAHIDAVDDRHDQIQPAVDFTGVVDGNDVRFGKPSGRVGFAAKALSKPGFSR</sequence>
<comment type="caution">
    <text evidence="1">The sequence shown here is derived from an EMBL/GenBank/DDBJ whole genome shotgun (WGS) entry which is preliminary data.</text>
</comment>
<evidence type="ECO:0000313" key="2">
    <source>
        <dbReference type="Proteomes" id="UP000091914"/>
    </source>
</evidence>
<accession>A0A1A0VAR0</accession>
<reference evidence="1 2" key="1">
    <citation type="submission" date="2016-06" db="EMBL/GenBank/DDBJ databases">
        <authorList>
            <person name="Kjaerup R.B."/>
            <person name="Dalgaard T.S."/>
            <person name="Juul-Madsen H.R."/>
        </authorList>
    </citation>
    <scope>NUCLEOTIDE SEQUENCE [LARGE SCALE GENOMIC DNA]</scope>
    <source>
        <strain evidence="1 2">852002-51834_SCH5396731</strain>
    </source>
</reference>
<protein>
    <submittedName>
        <fullName evidence="1">Uncharacterized protein</fullName>
    </submittedName>
</protein>
<dbReference type="EMBL" id="LZSX01000088">
    <property type="protein sequence ID" value="OBB80309.1"/>
    <property type="molecule type" value="Genomic_DNA"/>
</dbReference>
<name>A0A1A0VAR0_9MYCO</name>
<gene>
    <name evidence="1" type="ORF">A5760_19680</name>
</gene>
<evidence type="ECO:0000313" key="1">
    <source>
        <dbReference type="EMBL" id="OBB80309.1"/>
    </source>
</evidence>